<dbReference type="PANTHER" id="PTHR28008">
    <property type="entry name" value="DOMAIN PROTEIN, PUTATIVE (AFU_ORTHOLOGUE AFUA_3G10980)-RELATED"/>
    <property type="match status" value="1"/>
</dbReference>
<protein>
    <submittedName>
        <fullName evidence="3">VanZ family protein</fullName>
    </submittedName>
</protein>
<evidence type="ECO:0000256" key="1">
    <source>
        <dbReference type="SAM" id="Phobius"/>
    </source>
</evidence>
<keyword evidence="1" id="KW-0472">Membrane</keyword>
<dbReference type="EMBL" id="CP059265">
    <property type="protein sequence ID" value="QLQ33308.1"/>
    <property type="molecule type" value="Genomic_DNA"/>
</dbReference>
<dbReference type="PANTHER" id="PTHR28008:SF1">
    <property type="entry name" value="DOMAIN PROTEIN, PUTATIVE (AFU_ORTHOLOGUE AFUA_3G10980)-RELATED"/>
    <property type="match status" value="1"/>
</dbReference>
<feature type="transmembrane region" description="Helical" evidence="1">
    <location>
        <begin position="99"/>
        <end position="118"/>
    </location>
</feature>
<organism evidence="3 4">
    <name type="scientific">Candidatus Thiothrix singaporensis</name>
    <dbReference type="NCBI Taxonomy" id="2799669"/>
    <lineage>
        <taxon>Bacteria</taxon>
        <taxon>Pseudomonadati</taxon>
        <taxon>Pseudomonadota</taxon>
        <taxon>Gammaproteobacteria</taxon>
        <taxon>Thiotrichales</taxon>
        <taxon>Thiotrichaceae</taxon>
        <taxon>Thiothrix</taxon>
    </lineage>
</organism>
<keyword evidence="1" id="KW-1133">Transmembrane helix</keyword>
<feature type="transmembrane region" description="Helical" evidence="1">
    <location>
        <begin position="21"/>
        <end position="39"/>
    </location>
</feature>
<feature type="transmembrane region" description="Helical" evidence="1">
    <location>
        <begin position="75"/>
        <end position="93"/>
    </location>
</feature>
<name>A0A7L6AWE7_9GAMM</name>
<accession>A0A7L6AWE7</accession>
<sequence>MQAILSWLLAEQPQLRKALKFLFISLILVGLVVALMPMRGINLDVDHADKLIHATVFFGFAFLLDLASTRSFWRWKVPLLLFYGAFIEILQAFTPWRSFSVADFAADATGLLLYWLLWRVWLQRYLPHANG</sequence>
<keyword evidence="4" id="KW-1185">Reference proteome</keyword>
<gene>
    <name evidence="3" type="ORF">HZT40_18820</name>
</gene>
<evidence type="ECO:0000313" key="3">
    <source>
        <dbReference type="EMBL" id="QLQ33308.1"/>
    </source>
</evidence>
<keyword evidence="1" id="KW-0812">Transmembrane</keyword>
<feature type="domain" description="VanZ-like" evidence="2">
    <location>
        <begin position="37"/>
        <end position="121"/>
    </location>
</feature>
<reference evidence="3" key="1">
    <citation type="submission" date="2020-06" db="EMBL/GenBank/DDBJ databases">
        <title>Analysis procedures for assessing recovery of high quality, complete, closed genomes from Nanopore long read metagenome sequencing.</title>
        <authorList>
            <person name="Bessarab I."/>
            <person name="Arumugam K."/>
            <person name="Haryono M."/>
            <person name="Liu X."/>
            <person name="Roy S."/>
            <person name="Zuniga-Montanez R.E."/>
            <person name="Qiu G."/>
            <person name="Drautz-Moses D.I."/>
            <person name="Law Y.Y."/>
            <person name="Wuertz S."/>
            <person name="Lauro F.M."/>
            <person name="Huson D.H."/>
            <person name="Williams R.B."/>
        </authorList>
    </citation>
    <scope>NUCLEOTIDE SEQUENCE [LARGE SCALE GENOMIC DNA]</scope>
    <source>
        <strain evidence="3">SSD2</strain>
    </source>
</reference>
<dbReference type="Proteomes" id="UP000510621">
    <property type="component" value="Chromosome"/>
</dbReference>
<dbReference type="KEGG" id="this:HZT40_18820"/>
<dbReference type="NCBIfam" id="NF037970">
    <property type="entry name" value="vanZ_1"/>
    <property type="match status" value="1"/>
</dbReference>
<dbReference type="InterPro" id="IPR006976">
    <property type="entry name" value="VanZ-like"/>
</dbReference>
<dbReference type="AlphaFoldDB" id="A0A7L6AWE7"/>
<proteinExistence type="predicted"/>
<feature type="transmembrane region" description="Helical" evidence="1">
    <location>
        <begin position="51"/>
        <end position="68"/>
    </location>
</feature>
<dbReference type="Pfam" id="PF04892">
    <property type="entry name" value="VanZ"/>
    <property type="match status" value="1"/>
</dbReference>
<evidence type="ECO:0000313" key="4">
    <source>
        <dbReference type="Proteomes" id="UP000510621"/>
    </source>
</evidence>
<evidence type="ECO:0000259" key="2">
    <source>
        <dbReference type="Pfam" id="PF04892"/>
    </source>
</evidence>